<accession>A0A8J2RDZ7</accession>
<keyword evidence="3" id="KW-1185">Reference proteome</keyword>
<organism evidence="2 3">
    <name type="scientific">Daphnia galeata</name>
    <dbReference type="NCBI Taxonomy" id="27404"/>
    <lineage>
        <taxon>Eukaryota</taxon>
        <taxon>Metazoa</taxon>
        <taxon>Ecdysozoa</taxon>
        <taxon>Arthropoda</taxon>
        <taxon>Crustacea</taxon>
        <taxon>Branchiopoda</taxon>
        <taxon>Diplostraca</taxon>
        <taxon>Cladocera</taxon>
        <taxon>Anomopoda</taxon>
        <taxon>Daphniidae</taxon>
        <taxon>Daphnia</taxon>
    </lineage>
</organism>
<evidence type="ECO:0000313" key="2">
    <source>
        <dbReference type="EMBL" id="CAH0100970.1"/>
    </source>
</evidence>
<dbReference type="Proteomes" id="UP000789390">
    <property type="component" value="Unassembled WGS sequence"/>
</dbReference>
<feature type="region of interest" description="Disordered" evidence="1">
    <location>
        <begin position="1"/>
        <end position="34"/>
    </location>
</feature>
<comment type="caution">
    <text evidence="2">The sequence shown here is derived from an EMBL/GenBank/DDBJ whole genome shotgun (WGS) entry which is preliminary data.</text>
</comment>
<dbReference type="OrthoDB" id="10056949at2759"/>
<sequence>MRQQQHLVSTSTTAKSFVTSGTTPGTKPSTTPTNTLSKIFGSSRLSWVDILSGQLVNHDRMPRQFQVLLLRHSRIKPTSSLNPMSVVRPASSGIHPTVNAELKEVLTAWTPLLPLIKNIWVSCRITSLAGFGSRSQSIATRRMDVDDLHYFVTLYRDHSEAMLDAVIKLQFNTVETIWRPTTTRPSTSIWKMILTKILPKRPTIAVLSESGPSAHIPDVLKENPWIVVHQFHAQFGQIVGELAFKGHERLSNCDSLLPFDSFGSFHLIRLLYDGEDIFHLVEHRVAMVTGEFVNMTLRPKDEDEAGSTSEPSLQEISKSFDGLSGCDFIDGNDSPVDVGHGRLLIPTAPLHVDVGNGDDDRNWWTGYRIVICRSNFWPFFDQSEMKTMERVMHKTLIALNIEKTAWTGSSSGGRWNRCPALL</sequence>
<dbReference type="InterPro" id="IPR039779">
    <property type="entry name" value="RFX-like"/>
</dbReference>
<name>A0A8J2RDZ7_9CRUS</name>
<dbReference type="EMBL" id="CAKKLH010000047">
    <property type="protein sequence ID" value="CAH0100970.1"/>
    <property type="molecule type" value="Genomic_DNA"/>
</dbReference>
<feature type="compositionally biased region" description="Polar residues" evidence="1">
    <location>
        <begin position="1"/>
        <end position="18"/>
    </location>
</feature>
<dbReference type="PANTHER" id="PTHR12619">
    <property type="entry name" value="RFX TRANSCRIPTION FACTOR FAMILY"/>
    <property type="match status" value="1"/>
</dbReference>
<dbReference type="AlphaFoldDB" id="A0A8J2RDZ7"/>
<dbReference type="PANTHER" id="PTHR12619:SF33">
    <property type="entry name" value="RFX, ISOFORM H"/>
    <property type="match status" value="1"/>
</dbReference>
<protein>
    <submittedName>
        <fullName evidence="2">Uncharacterized protein</fullName>
    </submittedName>
</protein>
<proteinExistence type="predicted"/>
<reference evidence="2" key="1">
    <citation type="submission" date="2021-11" db="EMBL/GenBank/DDBJ databases">
        <authorList>
            <person name="Schell T."/>
        </authorList>
    </citation>
    <scope>NUCLEOTIDE SEQUENCE</scope>
    <source>
        <strain evidence="2">M5</strain>
    </source>
</reference>
<evidence type="ECO:0000256" key="1">
    <source>
        <dbReference type="SAM" id="MobiDB-lite"/>
    </source>
</evidence>
<dbReference type="GO" id="GO:0000981">
    <property type="term" value="F:DNA-binding transcription factor activity, RNA polymerase II-specific"/>
    <property type="evidence" value="ECO:0007669"/>
    <property type="project" value="TreeGrafter"/>
</dbReference>
<dbReference type="GO" id="GO:0000978">
    <property type="term" value="F:RNA polymerase II cis-regulatory region sequence-specific DNA binding"/>
    <property type="evidence" value="ECO:0007669"/>
    <property type="project" value="TreeGrafter"/>
</dbReference>
<gene>
    <name evidence="2" type="ORF">DGAL_LOCUS3260</name>
</gene>
<feature type="compositionally biased region" description="Low complexity" evidence="1">
    <location>
        <begin position="19"/>
        <end position="34"/>
    </location>
</feature>
<evidence type="ECO:0000313" key="3">
    <source>
        <dbReference type="Proteomes" id="UP000789390"/>
    </source>
</evidence>